<dbReference type="Pfam" id="PF00067">
    <property type="entry name" value="p450"/>
    <property type="match status" value="1"/>
</dbReference>
<dbReference type="InterPro" id="IPR036396">
    <property type="entry name" value="Cyt_P450_sf"/>
</dbReference>
<proteinExistence type="predicted"/>
<dbReference type="PRINTS" id="PR00385">
    <property type="entry name" value="P450"/>
</dbReference>
<dbReference type="InterPro" id="IPR001128">
    <property type="entry name" value="Cyt_P450"/>
</dbReference>
<keyword evidence="2" id="KW-1185">Reference proteome</keyword>
<feature type="non-terminal residue" evidence="1">
    <location>
        <position position="1"/>
    </location>
</feature>
<sequence length="439" mass="49784">STARVAPKMLITTDPELVRRMNAVRSPFTRGPWYTSLKLHPESENIACYTDEDKHDDMRSRMSFGYSGKENVHLEKDIDDLILEMINLMQKEYITKPEEKLFRSMDLAKVTSYFTLDIISKVAFGEPFGFLAANDDPFGYAANLKQYLPAVAWFGVYHELTNILKIPFIKAALPSSMDKRGLGRVMGFAHDRVWERFGEQAILRQDMLNSFIKSGLTPLELEGETMLQITAGSDSTASALRITMHFISTSPPILQRLLAEANEAIAAGKVSRPIIRNSEALQLPYLQACIKEGMRVYPPITGLMAKMVPNGGTKIEVDNVEKYAPSGTQIGWNSWGMMRNKEIFGADVEIFRPERWLARDDTEETARYMLRMNETLSLVFGYGRFGCLGKVVANMELNKALIETLLRFNLQPCSLSEPFKEFCSGFYVHDDMKFIVTER</sequence>
<dbReference type="InterPro" id="IPR050121">
    <property type="entry name" value="Cytochrome_P450_monoxygenase"/>
</dbReference>
<evidence type="ECO:0008006" key="3">
    <source>
        <dbReference type="Google" id="ProtNLM"/>
    </source>
</evidence>
<accession>A0ABR3RIA3</accession>
<name>A0ABR3RIA3_9PLEO</name>
<dbReference type="CDD" id="cd11060">
    <property type="entry name" value="CYP57A1-like"/>
    <property type="match status" value="1"/>
</dbReference>
<comment type="caution">
    <text evidence="1">The sequence shown here is derived from an EMBL/GenBank/DDBJ whole genome shotgun (WGS) entry which is preliminary data.</text>
</comment>
<organism evidence="1 2">
    <name type="scientific">Paraconiothyrium brasiliense</name>
    <dbReference type="NCBI Taxonomy" id="300254"/>
    <lineage>
        <taxon>Eukaryota</taxon>
        <taxon>Fungi</taxon>
        <taxon>Dikarya</taxon>
        <taxon>Ascomycota</taxon>
        <taxon>Pezizomycotina</taxon>
        <taxon>Dothideomycetes</taxon>
        <taxon>Pleosporomycetidae</taxon>
        <taxon>Pleosporales</taxon>
        <taxon>Massarineae</taxon>
        <taxon>Didymosphaeriaceae</taxon>
        <taxon>Paraconiothyrium</taxon>
    </lineage>
</organism>
<evidence type="ECO:0000313" key="2">
    <source>
        <dbReference type="Proteomes" id="UP001521785"/>
    </source>
</evidence>
<protein>
    <recommendedName>
        <fullName evidence="3">P450 monooxygenase</fullName>
    </recommendedName>
</protein>
<dbReference type="Proteomes" id="UP001521785">
    <property type="component" value="Unassembled WGS sequence"/>
</dbReference>
<gene>
    <name evidence="1" type="ORF">SLS60_005215</name>
</gene>
<dbReference type="Gene3D" id="1.10.630.10">
    <property type="entry name" value="Cytochrome P450"/>
    <property type="match status" value="1"/>
</dbReference>
<dbReference type="PANTHER" id="PTHR24305:SF168">
    <property type="entry name" value="P450, PUTATIVE (EUROFUNG)-RELATED"/>
    <property type="match status" value="1"/>
</dbReference>
<dbReference type="InterPro" id="IPR002401">
    <property type="entry name" value="Cyt_P450_E_grp-I"/>
</dbReference>
<evidence type="ECO:0000313" key="1">
    <source>
        <dbReference type="EMBL" id="KAL1603627.1"/>
    </source>
</evidence>
<dbReference type="SUPFAM" id="SSF48264">
    <property type="entry name" value="Cytochrome P450"/>
    <property type="match status" value="1"/>
</dbReference>
<dbReference type="EMBL" id="JAKJXO020000006">
    <property type="protein sequence ID" value="KAL1603627.1"/>
    <property type="molecule type" value="Genomic_DNA"/>
</dbReference>
<reference evidence="1 2" key="1">
    <citation type="submission" date="2024-02" db="EMBL/GenBank/DDBJ databases">
        <title>De novo assembly and annotation of 12 fungi associated with fruit tree decline syndrome in Ontario, Canada.</title>
        <authorList>
            <person name="Sulman M."/>
            <person name="Ellouze W."/>
            <person name="Ilyukhin E."/>
        </authorList>
    </citation>
    <scope>NUCLEOTIDE SEQUENCE [LARGE SCALE GENOMIC DNA]</scope>
    <source>
        <strain evidence="1 2">M42-189</strain>
    </source>
</reference>
<dbReference type="PANTHER" id="PTHR24305">
    <property type="entry name" value="CYTOCHROME P450"/>
    <property type="match status" value="1"/>
</dbReference>
<dbReference type="PRINTS" id="PR00463">
    <property type="entry name" value="EP450I"/>
</dbReference>